<gene>
    <name evidence="1" type="ORF">Ahy_B09g099298</name>
</gene>
<sequence length="98" mass="10991">MKMKKLLFSILLFAFTVSSFLLSLSLAKGALFNFASSSSSSDFDKCINTSHARHLLEDDVLRTQTSVDLAKGYMTNADLEKAIKQFGQRCSNISRIYR</sequence>
<comment type="caution">
    <text evidence="1">The sequence shown here is derived from an EMBL/GenBank/DDBJ whole genome shotgun (WGS) entry which is preliminary data.</text>
</comment>
<dbReference type="EMBL" id="SDMP01000019">
    <property type="protein sequence ID" value="RYQ93037.1"/>
    <property type="molecule type" value="Genomic_DNA"/>
</dbReference>
<protein>
    <submittedName>
        <fullName evidence="1">Uncharacterized protein</fullName>
    </submittedName>
</protein>
<organism evidence="1 2">
    <name type="scientific">Arachis hypogaea</name>
    <name type="common">Peanut</name>
    <dbReference type="NCBI Taxonomy" id="3818"/>
    <lineage>
        <taxon>Eukaryota</taxon>
        <taxon>Viridiplantae</taxon>
        <taxon>Streptophyta</taxon>
        <taxon>Embryophyta</taxon>
        <taxon>Tracheophyta</taxon>
        <taxon>Spermatophyta</taxon>
        <taxon>Magnoliopsida</taxon>
        <taxon>eudicotyledons</taxon>
        <taxon>Gunneridae</taxon>
        <taxon>Pentapetalae</taxon>
        <taxon>rosids</taxon>
        <taxon>fabids</taxon>
        <taxon>Fabales</taxon>
        <taxon>Fabaceae</taxon>
        <taxon>Papilionoideae</taxon>
        <taxon>50 kb inversion clade</taxon>
        <taxon>dalbergioids sensu lato</taxon>
        <taxon>Dalbergieae</taxon>
        <taxon>Pterocarpus clade</taxon>
        <taxon>Arachis</taxon>
    </lineage>
</organism>
<proteinExistence type="predicted"/>
<keyword evidence="2" id="KW-1185">Reference proteome</keyword>
<evidence type="ECO:0000313" key="2">
    <source>
        <dbReference type="Proteomes" id="UP000289738"/>
    </source>
</evidence>
<dbReference type="Proteomes" id="UP000289738">
    <property type="component" value="Chromosome B09"/>
</dbReference>
<dbReference type="AlphaFoldDB" id="A0A444XTD3"/>
<name>A0A444XTD3_ARAHY</name>
<reference evidence="1 2" key="1">
    <citation type="submission" date="2019-01" db="EMBL/GenBank/DDBJ databases">
        <title>Sequencing of cultivated peanut Arachis hypogaea provides insights into genome evolution and oil improvement.</title>
        <authorList>
            <person name="Chen X."/>
        </authorList>
    </citation>
    <scope>NUCLEOTIDE SEQUENCE [LARGE SCALE GENOMIC DNA]</scope>
    <source>
        <strain evidence="2">cv. Fuhuasheng</strain>
        <tissue evidence="1">Leaves</tissue>
    </source>
</reference>
<evidence type="ECO:0000313" key="1">
    <source>
        <dbReference type="EMBL" id="RYQ93037.1"/>
    </source>
</evidence>
<accession>A0A444XTD3</accession>